<dbReference type="EMBL" id="JNFP01000046">
    <property type="protein sequence ID" value="KIA61365.1"/>
    <property type="molecule type" value="Genomic_DNA"/>
</dbReference>
<sequence length="286" mass="30876">MSWVMSSARGMLVCKVLVGLGTSLAQRLAEHRRLCEHDAPVAPLVAFAESCPAVGDRPLVVLEFVAGIDAEEAAPSLGASVMRELMRDSGAAAARLHRVAVAGFGDPVSGLGAGPGTWSEVVEVRAHSLVESTVVDSTTARLLGSAADLLCGLATELAEVRPAAAHLDLFLPNILVDPDGRFLRLLDLEHLRWVDPVMDFVKPAMWMFAQRCDWAGAFADGSASVAGWPRWWEPRISVATGLELISGVDYWAQVGDRDMFEDYSRRLRAWLNSDGAEHAWFALSQG</sequence>
<dbReference type="InterPro" id="IPR002575">
    <property type="entry name" value="Aminoglycoside_PTrfase"/>
</dbReference>
<gene>
    <name evidence="2" type="ORF">FG87_31195</name>
</gene>
<dbReference type="Pfam" id="PF01636">
    <property type="entry name" value="APH"/>
    <property type="match status" value="1"/>
</dbReference>
<name>A0ABR4Z7N9_9NOCA</name>
<evidence type="ECO:0000313" key="3">
    <source>
        <dbReference type="Proteomes" id="UP000031364"/>
    </source>
</evidence>
<organism evidence="2 3">
    <name type="scientific">Nocardia vulneris</name>
    <dbReference type="NCBI Taxonomy" id="1141657"/>
    <lineage>
        <taxon>Bacteria</taxon>
        <taxon>Bacillati</taxon>
        <taxon>Actinomycetota</taxon>
        <taxon>Actinomycetes</taxon>
        <taxon>Mycobacteriales</taxon>
        <taxon>Nocardiaceae</taxon>
        <taxon>Nocardia</taxon>
    </lineage>
</organism>
<evidence type="ECO:0000259" key="1">
    <source>
        <dbReference type="Pfam" id="PF01636"/>
    </source>
</evidence>
<dbReference type="Gene3D" id="3.90.1200.10">
    <property type="match status" value="1"/>
</dbReference>
<protein>
    <recommendedName>
        <fullName evidence="1">Aminoglycoside phosphotransferase domain-containing protein</fullName>
    </recommendedName>
</protein>
<dbReference type="Proteomes" id="UP000031364">
    <property type="component" value="Unassembled WGS sequence"/>
</dbReference>
<proteinExistence type="predicted"/>
<accession>A0ABR4Z7N9</accession>
<keyword evidence="3" id="KW-1185">Reference proteome</keyword>
<dbReference type="SUPFAM" id="SSF56112">
    <property type="entry name" value="Protein kinase-like (PK-like)"/>
    <property type="match status" value="1"/>
</dbReference>
<dbReference type="InterPro" id="IPR011009">
    <property type="entry name" value="Kinase-like_dom_sf"/>
</dbReference>
<dbReference type="InterPro" id="IPR051678">
    <property type="entry name" value="AGP_Transferase"/>
</dbReference>
<comment type="caution">
    <text evidence="2">The sequence shown here is derived from an EMBL/GenBank/DDBJ whole genome shotgun (WGS) entry which is preliminary data.</text>
</comment>
<dbReference type="PANTHER" id="PTHR21310">
    <property type="entry name" value="AMINOGLYCOSIDE PHOSPHOTRANSFERASE-RELATED-RELATED"/>
    <property type="match status" value="1"/>
</dbReference>
<evidence type="ECO:0000313" key="2">
    <source>
        <dbReference type="EMBL" id="KIA61365.1"/>
    </source>
</evidence>
<feature type="domain" description="Aminoglycoside phosphotransferase" evidence="1">
    <location>
        <begin position="25"/>
        <end position="230"/>
    </location>
</feature>
<reference evidence="2 3" key="1">
    <citation type="journal article" date="2014" name="Int. J. Syst. Evol. Microbiol.">
        <title>Nocardia vulneris sp. nov., isolated from wounds of human patients in North America.</title>
        <authorList>
            <person name="Lasker B.A."/>
            <person name="Bell M."/>
            <person name="Klenk H.P."/>
            <person name="Sproer C."/>
            <person name="Schumann C."/>
            <person name="Schumann P."/>
            <person name="Brown J.M."/>
        </authorList>
    </citation>
    <scope>NUCLEOTIDE SEQUENCE [LARGE SCALE GENOMIC DNA]</scope>
    <source>
        <strain evidence="2 3">W9851</strain>
    </source>
</reference>